<dbReference type="InterPro" id="IPR003593">
    <property type="entry name" value="AAA+_ATPase"/>
</dbReference>
<dbReference type="InterPro" id="IPR000194">
    <property type="entry name" value="ATPase_F1/V1/A1_a/bsu_nucl-bd"/>
</dbReference>
<dbReference type="EMBL" id="CADCTW010000029">
    <property type="protein sequence ID" value="CAA9301376.1"/>
    <property type="molecule type" value="Genomic_DNA"/>
</dbReference>
<keyword evidence="7 9" id="KW-0805">Transcription regulation</keyword>
<dbReference type="SMART" id="SM00357">
    <property type="entry name" value="CSP"/>
    <property type="match status" value="1"/>
</dbReference>
<dbReference type="InterPro" id="IPR027417">
    <property type="entry name" value="P-loop_NTPase"/>
</dbReference>
<dbReference type="InterPro" id="IPR004665">
    <property type="entry name" value="Term_rho"/>
</dbReference>
<dbReference type="EC" id="3.6.4.-" evidence="9"/>
<dbReference type="InterPro" id="IPR011113">
    <property type="entry name" value="Rho_RNA-bd"/>
</dbReference>
<feature type="domain" description="Rho RNA-BD" evidence="11">
    <location>
        <begin position="20"/>
        <end position="95"/>
    </location>
</feature>
<sequence length="393" mass="42376">MSISAQPGTAALPDAPAPAAAEAQGILEILPSGSGFLRSSNTGYQAADGDTFVSQGLIRRYGLRTGDRVVGTIGTPPGRGKSPPLDTVVTVNGLDPAHARSRADFQSLPATYPDERLTLECESARLRGRRDFTNRIIDLISPLGKGQRALIVAPAKAGKTTVLQAIMEGVSTNYPEALLLVLLVDERPEEVTEMEMLGRGEVIASSFDCPAERHVAVAEMVLEHARRQVESGRDVVIVLDSLTRLARAYNTSERGTGRMLSGGIDSGALEKPKRFFGSARKVRGGTGSLTIIATALIDTGSRGDEVIFEEFKGTGNSEIVLDRELADRRIFPAINVERSSTRREDLILPPESLDKVHQLRRALHSLPPAEALELLLKQMNDTKTNAELLGKLR</sequence>
<dbReference type="InterPro" id="IPR011129">
    <property type="entry name" value="CSD"/>
</dbReference>
<dbReference type="InterPro" id="IPR041703">
    <property type="entry name" value="Rho_factor_ATP-bd"/>
</dbReference>
<dbReference type="AlphaFoldDB" id="A0A6J4KBL4"/>
<dbReference type="GO" id="GO:0008186">
    <property type="term" value="F:ATP-dependent activity, acting on RNA"/>
    <property type="evidence" value="ECO:0007669"/>
    <property type="project" value="InterPro"/>
</dbReference>
<keyword evidence="2 9" id="KW-0547">Nucleotide-binding</keyword>
<organism evidence="12">
    <name type="scientific">uncultured Gemmatimonadota bacterium</name>
    <dbReference type="NCBI Taxonomy" id="203437"/>
    <lineage>
        <taxon>Bacteria</taxon>
        <taxon>Pseudomonadati</taxon>
        <taxon>Gemmatimonadota</taxon>
        <taxon>environmental samples</taxon>
    </lineage>
</organism>
<evidence type="ECO:0000256" key="4">
    <source>
        <dbReference type="ARBA" id="ARBA00022806"/>
    </source>
</evidence>
<dbReference type="Gene3D" id="3.40.50.300">
    <property type="entry name" value="P-loop containing nucleotide triphosphate hydrolases"/>
    <property type="match status" value="1"/>
</dbReference>
<evidence type="ECO:0000256" key="6">
    <source>
        <dbReference type="ARBA" id="ARBA00022884"/>
    </source>
</evidence>
<evidence type="ECO:0000313" key="12">
    <source>
        <dbReference type="EMBL" id="CAA9301376.1"/>
    </source>
</evidence>
<dbReference type="GO" id="GO:0005829">
    <property type="term" value="C:cytosol"/>
    <property type="evidence" value="ECO:0007669"/>
    <property type="project" value="UniProtKB-ARBA"/>
</dbReference>
<feature type="binding site" evidence="9">
    <location>
        <position position="187"/>
    </location>
    <ligand>
        <name>ATP</name>
        <dbReference type="ChEBI" id="CHEBI:30616"/>
    </ligand>
</feature>
<proteinExistence type="inferred from homology"/>
<dbReference type="CDD" id="cd01128">
    <property type="entry name" value="rho_factor_C"/>
    <property type="match status" value="1"/>
</dbReference>
<dbReference type="PROSITE" id="PS51856">
    <property type="entry name" value="RHO_RNA_BD"/>
    <property type="match status" value="1"/>
</dbReference>
<dbReference type="GO" id="GO:0005524">
    <property type="term" value="F:ATP binding"/>
    <property type="evidence" value="ECO:0007669"/>
    <property type="project" value="UniProtKB-UniRule"/>
</dbReference>
<keyword evidence="3 9" id="KW-0378">Hydrolase</keyword>
<evidence type="ECO:0000256" key="1">
    <source>
        <dbReference type="ARBA" id="ARBA00022472"/>
    </source>
</evidence>
<dbReference type="PANTHER" id="PTHR46425">
    <property type="entry name" value="TRANSCRIPTION TERMINATION FACTOR RHO"/>
    <property type="match status" value="1"/>
</dbReference>
<dbReference type="InterPro" id="IPR012340">
    <property type="entry name" value="NA-bd_OB-fold"/>
</dbReference>
<comment type="function">
    <text evidence="9">Facilitates transcription termination by a mechanism that involves Rho binding to the nascent RNA, activation of Rho's RNA-dependent ATPase activity, and release of the mRNA from the DNA template.</text>
</comment>
<dbReference type="SUPFAM" id="SSF52540">
    <property type="entry name" value="P-loop containing nucleoside triphosphate hydrolases"/>
    <property type="match status" value="1"/>
</dbReference>
<feature type="binding site" evidence="9">
    <location>
        <begin position="144"/>
        <end position="149"/>
    </location>
    <ligand>
        <name>ATP</name>
        <dbReference type="ChEBI" id="CHEBI:30616"/>
    </ligand>
</feature>
<dbReference type="SUPFAM" id="SSF50249">
    <property type="entry name" value="Nucleic acid-binding proteins"/>
    <property type="match status" value="1"/>
</dbReference>
<keyword evidence="5 9" id="KW-0067">ATP-binding</keyword>
<keyword evidence="1 9" id="KW-0806">Transcription termination</keyword>
<reference evidence="12" key="1">
    <citation type="submission" date="2020-02" db="EMBL/GenBank/DDBJ databases">
        <authorList>
            <person name="Meier V. D."/>
        </authorList>
    </citation>
    <scope>NUCLEOTIDE SEQUENCE</scope>
    <source>
        <strain evidence="12">AVDCRST_MAG68</strain>
    </source>
</reference>
<evidence type="ECO:0000256" key="5">
    <source>
        <dbReference type="ARBA" id="ARBA00022840"/>
    </source>
</evidence>
<evidence type="ECO:0000256" key="10">
    <source>
        <dbReference type="PROSITE-ProRule" id="PRU01203"/>
    </source>
</evidence>
<dbReference type="SMART" id="SM00382">
    <property type="entry name" value="AAA"/>
    <property type="match status" value="1"/>
</dbReference>
<dbReference type="GO" id="GO:0016787">
    <property type="term" value="F:hydrolase activity"/>
    <property type="evidence" value="ECO:0007669"/>
    <property type="project" value="UniProtKB-KW"/>
</dbReference>
<evidence type="ECO:0000256" key="2">
    <source>
        <dbReference type="ARBA" id="ARBA00022741"/>
    </source>
</evidence>
<gene>
    <name evidence="9" type="primary">rho</name>
    <name evidence="12" type="ORF">AVDCRST_MAG68-475</name>
</gene>
<dbReference type="GO" id="GO:0004386">
    <property type="term" value="F:helicase activity"/>
    <property type="evidence" value="ECO:0007669"/>
    <property type="project" value="UniProtKB-UniRule"/>
</dbReference>
<dbReference type="GO" id="GO:0006353">
    <property type="term" value="P:DNA-templated transcription termination"/>
    <property type="evidence" value="ECO:0007669"/>
    <property type="project" value="UniProtKB-UniRule"/>
</dbReference>
<feature type="binding site" evidence="9">
    <location>
        <begin position="156"/>
        <end position="161"/>
    </location>
    <ligand>
        <name>ATP</name>
        <dbReference type="ChEBI" id="CHEBI:30616"/>
    </ligand>
</feature>
<keyword evidence="4 9" id="KW-0347">Helicase</keyword>
<evidence type="ECO:0000256" key="8">
    <source>
        <dbReference type="ARBA" id="ARBA00023163"/>
    </source>
</evidence>
<evidence type="ECO:0000256" key="7">
    <source>
        <dbReference type="ARBA" id="ARBA00023015"/>
    </source>
</evidence>
<accession>A0A6J4KBL4</accession>
<keyword evidence="6 9" id="KW-0694">RNA-binding</keyword>
<comment type="similarity">
    <text evidence="9 10">Belongs to the Rho family.</text>
</comment>
<dbReference type="PANTHER" id="PTHR46425:SF1">
    <property type="entry name" value="TRANSCRIPTION TERMINATION FACTOR RHO"/>
    <property type="match status" value="1"/>
</dbReference>
<dbReference type="NCBIfam" id="NF006886">
    <property type="entry name" value="PRK09376.1"/>
    <property type="match status" value="1"/>
</dbReference>
<keyword evidence="8 9" id="KW-0804">Transcription</keyword>
<dbReference type="Pfam" id="PF00006">
    <property type="entry name" value="ATP-synt_ab"/>
    <property type="match status" value="1"/>
</dbReference>
<comment type="caution">
    <text evidence="9">Lacks conserved residue(s) required for the propagation of feature annotation.</text>
</comment>
<dbReference type="Pfam" id="PF07497">
    <property type="entry name" value="Rho_RNA_bind"/>
    <property type="match status" value="1"/>
</dbReference>
<evidence type="ECO:0000256" key="9">
    <source>
        <dbReference type="HAMAP-Rule" id="MF_01884"/>
    </source>
</evidence>
<evidence type="ECO:0000259" key="11">
    <source>
        <dbReference type="PROSITE" id="PS51856"/>
    </source>
</evidence>
<name>A0A6J4KBL4_9BACT</name>
<dbReference type="HAMAP" id="MF_01884">
    <property type="entry name" value="Rho"/>
    <property type="match status" value="1"/>
</dbReference>
<protein>
    <recommendedName>
        <fullName evidence="9">Transcription termination factor Rho</fullName>
        <ecNumber evidence="9">3.6.4.-</ecNumber>
    </recommendedName>
    <alternativeName>
        <fullName evidence="9">ATP-dependent helicase Rho</fullName>
    </alternativeName>
</protein>
<comment type="subunit">
    <text evidence="9">Homohexamer. The homohexamer assembles into an open ring structure.</text>
</comment>
<evidence type="ECO:0000256" key="3">
    <source>
        <dbReference type="ARBA" id="ARBA00022801"/>
    </source>
</evidence>
<dbReference type="Gene3D" id="2.40.50.140">
    <property type="entry name" value="Nucleic acid-binding proteins"/>
    <property type="match status" value="1"/>
</dbReference>
<dbReference type="GO" id="GO:0003723">
    <property type="term" value="F:RNA binding"/>
    <property type="evidence" value="ECO:0007669"/>
    <property type="project" value="UniProtKB-UniRule"/>
</dbReference>